<organism evidence="1 2">
    <name type="scientific">Desulfofarcimen acetoxidans (strain ATCC 49208 / DSM 771 / KCTC 5769 / VKM B-1644 / 5575)</name>
    <name type="common">Desulfotomaculum acetoxidans</name>
    <dbReference type="NCBI Taxonomy" id="485916"/>
    <lineage>
        <taxon>Bacteria</taxon>
        <taxon>Bacillati</taxon>
        <taxon>Bacillota</taxon>
        <taxon>Clostridia</taxon>
        <taxon>Eubacteriales</taxon>
        <taxon>Peptococcaceae</taxon>
        <taxon>Desulfofarcimen</taxon>
    </lineage>
</organism>
<dbReference type="EMBL" id="CP001720">
    <property type="protein sequence ID" value="ACV62340.1"/>
    <property type="molecule type" value="Genomic_DNA"/>
</dbReference>
<reference evidence="1 2" key="1">
    <citation type="journal article" date="2009" name="Stand. Genomic Sci.">
        <title>Complete genome sequence of Desulfotomaculum acetoxidans type strain (5575).</title>
        <authorList>
            <person name="Spring S."/>
            <person name="Lapidus A."/>
            <person name="Schroder M."/>
            <person name="Gleim D."/>
            <person name="Sims D."/>
            <person name="Meincke L."/>
            <person name="Glavina Del Rio T."/>
            <person name="Tice H."/>
            <person name="Copeland A."/>
            <person name="Cheng J.F."/>
            <person name="Lucas S."/>
            <person name="Chen F."/>
            <person name="Nolan M."/>
            <person name="Bruce D."/>
            <person name="Goodwin L."/>
            <person name="Pitluck S."/>
            <person name="Ivanova N."/>
            <person name="Mavromatis K."/>
            <person name="Mikhailova N."/>
            <person name="Pati A."/>
            <person name="Chen A."/>
            <person name="Palaniappan K."/>
            <person name="Land M."/>
            <person name="Hauser L."/>
            <person name="Chang Y.J."/>
            <person name="Jeffries C.D."/>
            <person name="Chain P."/>
            <person name="Saunders E."/>
            <person name="Brettin T."/>
            <person name="Detter J.C."/>
            <person name="Goker M."/>
            <person name="Bristow J."/>
            <person name="Eisen J.A."/>
            <person name="Markowitz V."/>
            <person name="Hugenholtz P."/>
            <person name="Kyrpides N.C."/>
            <person name="Klenk H.P."/>
            <person name="Han C."/>
        </authorList>
    </citation>
    <scope>NUCLEOTIDE SEQUENCE [LARGE SCALE GENOMIC DNA]</scope>
    <source>
        <strain evidence="2">ATCC 49208 / DSM 771 / VKM B-1644</strain>
    </source>
</reference>
<dbReference type="Proteomes" id="UP000002217">
    <property type="component" value="Chromosome"/>
</dbReference>
<dbReference type="AlphaFoldDB" id="C8VVM5"/>
<dbReference type="eggNOG" id="COG2002">
    <property type="taxonomic scope" value="Bacteria"/>
</dbReference>
<sequence length="81" mass="9046">MKQFNTEAVLDKRGRITLSADLLNAAKLEPGDVLSVTVTVGQLENEDILGNLPEDLRELFDNLGINPDTVREVMRKEGYFV</sequence>
<evidence type="ECO:0000313" key="1">
    <source>
        <dbReference type="EMBL" id="ACV62340.1"/>
    </source>
</evidence>
<dbReference type="InterPro" id="IPR037914">
    <property type="entry name" value="SpoVT-AbrB_sf"/>
</dbReference>
<dbReference type="SUPFAM" id="SSF89447">
    <property type="entry name" value="AbrB/MazE/MraZ-like"/>
    <property type="match status" value="1"/>
</dbReference>
<dbReference type="HOGENOM" id="CLU_2568226_0_0_9"/>
<dbReference type="STRING" id="485916.Dtox_1476"/>
<dbReference type="RefSeq" id="WP_015757053.1">
    <property type="nucleotide sequence ID" value="NC_013216.1"/>
</dbReference>
<evidence type="ECO:0000313" key="2">
    <source>
        <dbReference type="Proteomes" id="UP000002217"/>
    </source>
</evidence>
<evidence type="ECO:0008006" key="3">
    <source>
        <dbReference type="Google" id="ProtNLM"/>
    </source>
</evidence>
<proteinExistence type="predicted"/>
<keyword evidence="2" id="KW-1185">Reference proteome</keyword>
<accession>C8VVM5</accession>
<gene>
    <name evidence="1" type="ordered locus">Dtox_1476</name>
</gene>
<protein>
    <recommendedName>
        <fullName evidence="3">SpoVT-AbrB domain-containing protein</fullName>
    </recommendedName>
</protein>
<dbReference type="KEGG" id="dae:Dtox_1476"/>
<dbReference type="OrthoDB" id="2044893at2"/>
<name>C8VVM5_DESAS</name>